<dbReference type="PROSITE" id="PS51184">
    <property type="entry name" value="JMJC"/>
    <property type="match status" value="1"/>
</dbReference>
<name>A0A7S1T7R5_9CHLO</name>
<dbReference type="Pfam" id="PF13621">
    <property type="entry name" value="Cupin_8"/>
    <property type="match status" value="1"/>
</dbReference>
<dbReference type="SMART" id="SM00558">
    <property type="entry name" value="JmjC"/>
    <property type="match status" value="1"/>
</dbReference>
<protein>
    <recommendedName>
        <fullName evidence="2">JmjC domain-containing protein</fullName>
    </recommendedName>
</protein>
<evidence type="ECO:0000259" key="2">
    <source>
        <dbReference type="PROSITE" id="PS51184"/>
    </source>
</evidence>
<evidence type="ECO:0000313" key="3">
    <source>
        <dbReference type="EMBL" id="CAD9225706.1"/>
    </source>
</evidence>
<sequence>MPLYLFDKDFVSKGPNLEADFSVPEYFAEDLFSLLGEESRPDYRWIIVGPEKSGSTFHKDPNSTSAWNAVVRGSKKWILYPPNVPPPGVHAGRSGADVVTSLSLMEWFVNFYKEAQEGAVAPVEGVVGAGDVIFVPRGWWHMAINLEETVAVTQNYVSSANLPHVLRFLRPGREDLVSGCRGGTPARRSLYRRFVAALAEARPDALAEAEAVEESYQAKVKANARLSSMFGPTGDDSGDGGPAAKRPALGFSFKFPTAPASPAANDTEGVKEAKNSNGFAFNFKMRS</sequence>
<comment type="similarity">
    <text evidence="1">Belongs to the JARID1 histone demethylase family.</text>
</comment>
<dbReference type="InterPro" id="IPR041667">
    <property type="entry name" value="Cupin_8"/>
</dbReference>
<dbReference type="Gene3D" id="2.60.120.650">
    <property type="entry name" value="Cupin"/>
    <property type="match status" value="1"/>
</dbReference>
<dbReference type="AlphaFoldDB" id="A0A7S1T7R5"/>
<dbReference type="EMBL" id="HBGG01041531">
    <property type="protein sequence ID" value="CAD9225706.1"/>
    <property type="molecule type" value="Transcribed_RNA"/>
</dbReference>
<accession>A0A7S1T7R5</accession>
<dbReference type="GO" id="GO:0000987">
    <property type="term" value="F:cis-regulatory region sequence-specific DNA binding"/>
    <property type="evidence" value="ECO:0007669"/>
    <property type="project" value="TreeGrafter"/>
</dbReference>
<dbReference type="InterPro" id="IPR003347">
    <property type="entry name" value="JmjC_dom"/>
</dbReference>
<dbReference type="PANTHER" id="PTHR12480:SF21">
    <property type="entry name" value="JMJC DOMAIN-CONTAINING PROTEIN 8"/>
    <property type="match status" value="1"/>
</dbReference>
<feature type="domain" description="JmjC" evidence="2">
    <location>
        <begin position="12"/>
        <end position="173"/>
    </location>
</feature>
<dbReference type="GO" id="GO:0005634">
    <property type="term" value="C:nucleus"/>
    <property type="evidence" value="ECO:0007669"/>
    <property type="project" value="TreeGrafter"/>
</dbReference>
<evidence type="ECO:0000256" key="1">
    <source>
        <dbReference type="ARBA" id="ARBA00006801"/>
    </source>
</evidence>
<dbReference type="PANTHER" id="PTHR12480">
    <property type="entry name" value="ARGININE DEMETHYLASE AND LYSYL-HYDROXYLASE JMJD"/>
    <property type="match status" value="1"/>
</dbReference>
<dbReference type="SUPFAM" id="SSF51197">
    <property type="entry name" value="Clavaminate synthase-like"/>
    <property type="match status" value="1"/>
</dbReference>
<proteinExistence type="inferred from homology"/>
<organism evidence="3">
    <name type="scientific">Tetraselmis chuii</name>
    <dbReference type="NCBI Taxonomy" id="63592"/>
    <lineage>
        <taxon>Eukaryota</taxon>
        <taxon>Viridiplantae</taxon>
        <taxon>Chlorophyta</taxon>
        <taxon>core chlorophytes</taxon>
        <taxon>Chlorodendrophyceae</taxon>
        <taxon>Chlorodendrales</taxon>
        <taxon>Chlorodendraceae</taxon>
        <taxon>Tetraselmis</taxon>
    </lineage>
</organism>
<gene>
    <name evidence="3" type="ORF">TCHU04912_LOCUS21395</name>
</gene>
<dbReference type="InterPro" id="IPR050910">
    <property type="entry name" value="JMJD6_ArgDemeth/LysHydrox"/>
</dbReference>
<reference evidence="3" key="1">
    <citation type="submission" date="2021-01" db="EMBL/GenBank/DDBJ databases">
        <authorList>
            <person name="Corre E."/>
            <person name="Pelletier E."/>
            <person name="Niang G."/>
            <person name="Scheremetjew M."/>
            <person name="Finn R."/>
            <person name="Kale V."/>
            <person name="Holt S."/>
            <person name="Cochrane G."/>
            <person name="Meng A."/>
            <person name="Brown T."/>
            <person name="Cohen L."/>
        </authorList>
    </citation>
    <scope>NUCLEOTIDE SEQUENCE</scope>
    <source>
        <strain evidence="3">PLY429</strain>
    </source>
</reference>